<dbReference type="NCBIfam" id="NF005899">
    <property type="entry name" value="PRK07869.1"/>
    <property type="match status" value="1"/>
</dbReference>
<dbReference type="GO" id="GO:0004040">
    <property type="term" value="F:amidase activity"/>
    <property type="evidence" value="ECO:0007669"/>
    <property type="project" value="UniProtKB-EC"/>
</dbReference>
<evidence type="ECO:0000259" key="4">
    <source>
        <dbReference type="Pfam" id="PF01425"/>
    </source>
</evidence>
<dbReference type="eggNOG" id="COG0154">
    <property type="taxonomic scope" value="Bacteria"/>
</dbReference>
<feature type="domain" description="Amidase" evidence="4">
    <location>
        <begin position="33"/>
        <end position="452"/>
    </location>
</feature>
<evidence type="ECO:0000256" key="2">
    <source>
        <dbReference type="ARBA" id="ARBA00009199"/>
    </source>
</evidence>
<organism evidence="5 6">
    <name type="scientific">Gordonia rhizosphera NBRC 16068</name>
    <dbReference type="NCBI Taxonomy" id="1108045"/>
    <lineage>
        <taxon>Bacteria</taxon>
        <taxon>Bacillati</taxon>
        <taxon>Actinomycetota</taxon>
        <taxon>Actinomycetes</taxon>
        <taxon>Mycobacteriales</taxon>
        <taxon>Gordoniaceae</taxon>
        <taxon>Gordonia</taxon>
    </lineage>
</organism>
<dbReference type="InterPro" id="IPR020556">
    <property type="entry name" value="Amidase_CS"/>
</dbReference>
<name>K6WNX6_9ACTN</name>
<protein>
    <recommendedName>
        <fullName evidence="3">amidase</fullName>
        <ecNumber evidence="3">3.5.1.4</ecNumber>
    </recommendedName>
</protein>
<reference evidence="5 6" key="1">
    <citation type="submission" date="2012-08" db="EMBL/GenBank/DDBJ databases">
        <title>Whole genome shotgun sequence of Gordonia rhizosphera NBRC 16068.</title>
        <authorList>
            <person name="Takarada H."/>
            <person name="Isaki S."/>
            <person name="Hosoyama A."/>
            <person name="Tsuchikane K."/>
            <person name="Katsumata H."/>
            <person name="Baba S."/>
            <person name="Ohji S."/>
            <person name="Yamazaki S."/>
            <person name="Fujita N."/>
        </authorList>
    </citation>
    <scope>NUCLEOTIDE SEQUENCE [LARGE SCALE GENOMIC DNA]</scope>
    <source>
        <strain evidence="5 6">NBRC 16068</strain>
    </source>
</reference>
<dbReference type="EMBL" id="BAHC01000011">
    <property type="protein sequence ID" value="GAB88239.1"/>
    <property type="molecule type" value="Genomic_DNA"/>
</dbReference>
<dbReference type="SUPFAM" id="SSF75304">
    <property type="entry name" value="Amidase signature (AS) enzymes"/>
    <property type="match status" value="1"/>
</dbReference>
<sequence>MKYVHAFCDDALGDGDGVAVAAAIRSGEISAAEALEAALGRIDKVNPHLNAIAVDDRERARDRALDSDFPAGSFAGVPSIIKNNTLFEGLPTQSGSAAVPARPATANEPFTDQLLSTGVNIVGASTLPAFGLTASTEFVDRDPTRNPWDSDYSSGASSGGSAALVASGALPIAHGNDGGGSIRIPAAACGLVGLKPSRGRVIPSPTGKILPINIICDGMLTRTVRDTAHFISDAEKYRRPANLPLVGLVEGPGRRRLRCAVLTDTVTGVPIDDDTATAVDGAVALLTSLGHEVEKIPLPVDGTFARQFIEYWAMLAFAVDRLGKRAIRDGFDHDALDPFTLGLSRKYRRAFWRTPASLLGLRRATARVRGVFERFDVLMSPTLGHATPKIGYLDPAGDFDVIFQRLLRYVAFTPANNTSGLPAISLPMAQTSEGLPLGIHFSADLGRERTLLELAFEIEAAQPFARIQDRASTPQVD</sequence>
<comment type="similarity">
    <text evidence="2">Belongs to the amidase family.</text>
</comment>
<evidence type="ECO:0000313" key="5">
    <source>
        <dbReference type="EMBL" id="GAB88239.1"/>
    </source>
</evidence>
<dbReference type="Gene3D" id="3.90.1300.10">
    <property type="entry name" value="Amidase signature (AS) domain"/>
    <property type="match status" value="1"/>
</dbReference>
<dbReference type="InterPro" id="IPR023631">
    <property type="entry name" value="Amidase_dom"/>
</dbReference>
<dbReference type="OrthoDB" id="5175573at2"/>
<evidence type="ECO:0000313" key="6">
    <source>
        <dbReference type="Proteomes" id="UP000008363"/>
    </source>
</evidence>
<keyword evidence="6" id="KW-1185">Reference proteome</keyword>
<dbReference type="STRING" id="1108045.GORHZ_011_00110"/>
<dbReference type="PROSITE" id="PS00571">
    <property type="entry name" value="AMIDASES"/>
    <property type="match status" value="1"/>
</dbReference>
<dbReference type="EC" id="3.5.1.4" evidence="3"/>
<comment type="catalytic activity">
    <reaction evidence="1">
        <text>a monocarboxylic acid amide + H2O = a monocarboxylate + NH4(+)</text>
        <dbReference type="Rhea" id="RHEA:12020"/>
        <dbReference type="ChEBI" id="CHEBI:15377"/>
        <dbReference type="ChEBI" id="CHEBI:28938"/>
        <dbReference type="ChEBI" id="CHEBI:35757"/>
        <dbReference type="ChEBI" id="CHEBI:83628"/>
        <dbReference type="EC" id="3.5.1.4"/>
    </reaction>
</comment>
<dbReference type="PANTHER" id="PTHR11895">
    <property type="entry name" value="TRANSAMIDASE"/>
    <property type="match status" value="1"/>
</dbReference>
<dbReference type="AlphaFoldDB" id="K6WNX6"/>
<gene>
    <name evidence="5" type="ORF">GORHZ_011_00110</name>
</gene>
<evidence type="ECO:0000256" key="1">
    <source>
        <dbReference type="ARBA" id="ARBA00001311"/>
    </source>
</evidence>
<comment type="caution">
    <text evidence="5">The sequence shown here is derived from an EMBL/GenBank/DDBJ whole genome shotgun (WGS) entry which is preliminary data.</text>
</comment>
<accession>K6WNX6</accession>
<dbReference type="InterPro" id="IPR000120">
    <property type="entry name" value="Amidase"/>
</dbReference>
<proteinExistence type="inferred from homology"/>
<evidence type="ECO:0000256" key="3">
    <source>
        <dbReference type="ARBA" id="ARBA00012922"/>
    </source>
</evidence>
<dbReference type="Proteomes" id="UP000008363">
    <property type="component" value="Unassembled WGS sequence"/>
</dbReference>
<dbReference type="RefSeq" id="WP_006329416.1">
    <property type="nucleotide sequence ID" value="NZ_BAHC01000011.1"/>
</dbReference>
<dbReference type="Pfam" id="PF01425">
    <property type="entry name" value="Amidase"/>
    <property type="match status" value="1"/>
</dbReference>
<dbReference type="PANTHER" id="PTHR11895:SF7">
    <property type="entry name" value="GLUTAMYL-TRNA(GLN) AMIDOTRANSFERASE SUBUNIT A, MITOCHONDRIAL"/>
    <property type="match status" value="1"/>
</dbReference>
<dbReference type="InterPro" id="IPR036928">
    <property type="entry name" value="AS_sf"/>
</dbReference>